<comment type="caution">
    <text evidence="1">The sequence shown here is derived from an EMBL/GenBank/DDBJ whole genome shotgun (WGS) entry which is preliminary data.</text>
</comment>
<dbReference type="InterPro" id="IPR032871">
    <property type="entry name" value="AHH_dom_containing"/>
</dbReference>
<reference evidence="1 2" key="1">
    <citation type="submission" date="2024-09" db="EMBL/GenBank/DDBJ databases">
        <authorList>
            <person name="Sun Q."/>
            <person name="Mori K."/>
        </authorList>
    </citation>
    <scope>NUCLEOTIDE SEQUENCE [LARGE SCALE GENOMIC DNA]</scope>
    <source>
        <strain evidence="1 2">CICC 11035S</strain>
    </source>
</reference>
<dbReference type="Pfam" id="PF14412">
    <property type="entry name" value="AHH"/>
    <property type="match status" value="1"/>
</dbReference>
<dbReference type="EMBL" id="JBHLTM010000016">
    <property type="protein sequence ID" value="MFC0683768.1"/>
    <property type="molecule type" value="Genomic_DNA"/>
</dbReference>
<name>A0ABV6S6P4_9SPHN</name>
<evidence type="ECO:0000313" key="2">
    <source>
        <dbReference type="Proteomes" id="UP001589858"/>
    </source>
</evidence>
<proteinExistence type="predicted"/>
<gene>
    <name evidence="1" type="ORF">ACFFF8_04100</name>
</gene>
<dbReference type="Proteomes" id="UP001589858">
    <property type="component" value="Unassembled WGS sequence"/>
</dbReference>
<protein>
    <submittedName>
        <fullName evidence="1">AHH domain-containing protein</fullName>
    </submittedName>
</protein>
<keyword evidence="2" id="KW-1185">Reference proteome</keyword>
<organism evidence="1 2">
    <name type="scientific">Novosphingobium clariflavum</name>
    <dbReference type="NCBI Taxonomy" id="2029884"/>
    <lineage>
        <taxon>Bacteria</taxon>
        <taxon>Pseudomonadati</taxon>
        <taxon>Pseudomonadota</taxon>
        <taxon>Alphaproteobacteria</taxon>
        <taxon>Sphingomonadales</taxon>
        <taxon>Sphingomonadaceae</taxon>
        <taxon>Novosphingobium</taxon>
    </lineage>
</organism>
<sequence length="225" mass="25122">MPNLRKSATSCGSGARVEGADLPLRQFLSFRAVNRRGQPDFDPGLQRHHLLPRAVLVRRSFARMFAAIRPERRRFEDFRDNGLLLPCREDAALRLGLPLHRGPHHGYTQLVVERVGQIEADWCTADRRDPRGAAMAAQMRLDLLRKALRRLLLTQSARRPLLNRRDPLGQGIDFAELDAMAELLWQGTDGAVSAGAATAMPPGAAFLPPFPQSMPVRPRRLVTAD</sequence>
<evidence type="ECO:0000313" key="1">
    <source>
        <dbReference type="EMBL" id="MFC0683768.1"/>
    </source>
</evidence>
<dbReference type="RefSeq" id="WP_267220139.1">
    <property type="nucleotide sequence ID" value="NZ_JAPCWC010000006.1"/>
</dbReference>
<accession>A0ABV6S6P4</accession>